<proteinExistence type="predicted"/>
<protein>
    <submittedName>
        <fullName evidence="2">Uncharacterized protein</fullName>
    </submittedName>
</protein>
<sequence>MSPERVPHSGTTRGNIKLLAGIEQGKGSRLRSASDGQAGKQLVPSKSREEFSRGGKAPKARVKTAGF</sequence>
<evidence type="ECO:0000256" key="1">
    <source>
        <dbReference type="SAM" id="MobiDB-lite"/>
    </source>
</evidence>
<evidence type="ECO:0000313" key="2">
    <source>
        <dbReference type="EMBL" id="OGY96589.1"/>
    </source>
</evidence>
<feature type="region of interest" description="Disordered" evidence="1">
    <location>
        <begin position="25"/>
        <end position="67"/>
    </location>
</feature>
<gene>
    <name evidence="2" type="ORF">A2122_02630</name>
</gene>
<name>A0A1G2C730_9BACT</name>
<dbReference type="Proteomes" id="UP000176648">
    <property type="component" value="Unassembled WGS sequence"/>
</dbReference>
<feature type="compositionally biased region" description="Basic residues" evidence="1">
    <location>
        <begin position="56"/>
        <end position="67"/>
    </location>
</feature>
<evidence type="ECO:0000313" key="3">
    <source>
        <dbReference type="Proteomes" id="UP000176648"/>
    </source>
</evidence>
<reference evidence="2 3" key="1">
    <citation type="journal article" date="2016" name="Nat. Commun.">
        <title>Thousands of microbial genomes shed light on interconnected biogeochemical processes in an aquifer system.</title>
        <authorList>
            <person name="Anantharaman K."/>
            <person name="Brown C.T."/>
            <person name="Hug L.A."/>
            <person name="Sharon I."/>
            <person name="Castelle C.J."/>
            <person name="Probst A.J."/>
            <person name="Thomas B.C."/>
            <person name="Singh A."/>
            <person name="Wilkins M.J."/>
            <person name="Karaoz U."/>
            <person name="Brodie E.L."/>
            <person name="Williams K.H."/>
            <person name="Hubbard S.S."/>
            <person name="Banfield J.F."/>
        </authorList>
    </citation>
    <scope>NUCLEOTIDE SEQUENCE [LARGE SCALE GENOMIC DNA]</scope>
</reference>
<accession>A0A1G2C730</accession>
<organism evidence="2 3">
    <name type="scientific">Candidatus Liptonbacteria bacterium GWB1_49_6</name>
    <dbReference type="NCBI Taxonomy" id="1798644"/>
    <lineage>
        <taxon>Bacteria</taxon>
        <taxon>Candidatus Liptoniibacteriota</taxon>
    </lineage>
</organism>
<dbReference type="STRING" id="1798644.A2122_02630"/>
<dbReference type="AlphaFoldDB" id="A0A1G2C730"/>
<comment type="caution">
    <text evidence="2">The sequence shown here is derived from an EMBL/GenBank/DDBJ whole genome shotgun (WGS) entry which is preliminary data.</text>
</comment>
<dbReference type="EMBL" id="MHKU01000027">
    <property type="protein sequence ID" value="OGY96589.1"/>
    <property type="molecule type" value="Genomic_DNA"/>
</dbReference>